<dbReference type="Proteomes" id="UP000837857">
    <property type="component" value="Chromosome 11"/>
</dbReference>
<accession>A0ABN8HSS5</accession>
<proteinExistence type="predicted"/>
<sequence>MDNFRDAWKWNEPAIASGAAAMLSLTDPVQALTLVSSDANIQDHCGCACKGRGGGIKFANCEACRRGPERVVRAAVGRWRGGGEAAVGTAFGELTNKQTCSPPAPLALPPPPPAAPAHIIRLNA</sequence>
<feature type="non-terminal residue" evidence="1">
    <location>
        <position position="1"/>
    </location>
</feature>
<evidence type="ECO:0000313" key="1">
    <source>
        <dbReference type="EMBL" id="CAH2039946.1"/>
    </source>
</evidence>
<protein>
    <submittedName>
        <fullName evidence="1">Uncharacterized protein</fullName>
    </submittedName>
</protein>
<reference evidence="1" key="1">
    <citation type="submission" date="2022-03" db="EMBL/GenBank/DDBJ databases">
        <authorList>
            <person name="Martin H S."/>
        </authorList>
    </citation>
    <scope>NUCLEOTIDE SEQUENCE</scope>
</reference>
<keyword evidence="2" id="KW-1185">Reference proteome</keyword>
<evidence type="ECO:0000313" key="2">
    <source>
        <dbReference type="Proteomes" id="UP000837857"/>
    </source>
</evidence>
<gene>
    <name evidence="1" type="ORF">IPOD504_LOCUS2137</name>
</gene>
<dbReference type="EMBL" id="OW152823">
    <property type="protein sequence ID" value="CAH2039946.1"/>
    <property type="molecule type" value="Genomic_DNA"/>
</dbReference>
<name>A0ABN8HSS5_9NEOP</name>
<organism evidence="1 2">
    <name type="scientific">Iphiclides podalirius</name>
    <name type="common">scarce swallowtail</name>
    <dbReference type="NCBI Taxonomy" id="110791"/>
    <lineage>
        <taxon>Eukaryota</taxon>
        <taxon>Metazoa</taxon>
        <taxon>Ecdysozoa</taxon>
        <taxon>Arthropoda</taxon>
        <taxon>Hexapoda</taxon>
        <taxon>Insecta</taxon>
        <taxon>Pterygota</taxon>
        <taxon>Neoptera</taxon>
        <taxon>Endopterygota</taxon>
        <taxon>Lepidoptera</taxon>
        <taxon>Glossata</taxon>
        <taxon>Ditrysia</taxon>
        <taxon>Papilionoidea</taxon>
        <taxon>Papilionidae</taxon>
        <taxon>Papilioninae</taxon>
        <taxon>Iphiclides</taxon>
    </lineage>
</organism>